<evidence type="ECO:0000256" key="1">
    <source>
        <dbReference type="ARBA" id="ARBA00022443"/>
    </source>
</evidence>
<accession>A0A9P6VZP8</accession>
<feature type="domain" description="SAM" evidence="5">
    <location>
        <begin position="128"/>
        <end position="191"/>
    </location>
</feature>
<dbReference type="PROSITE" id="PS50002">
    <property type="entry name" value="SH3"/>
    <property type="match status" value="2"/>
</dbReference>
<dbReference type="SMART" id="SM00326">
    <property type="entry name" value="SH3"/>
    <property type="match status" value="2"/>
</dbReference>
<feature type="compositionally biased region" description="Low complexity" evidence="3">
    <location>
        <begin position="280"/>
        <end position="296"/>
    </location>
</feature>
<keyword evidence="1 2" id="KW-0728">SH3 domain</keyword>
<dbReference type="Pfam" id="PF00018">
    <property type="entry name" value="SH3_1"/>
    <property type="match status" value="2"/>
</dbReference>
<dbReference type="SUPFAM" id="SSF47769">
    <property type="entry name" value="SAM/Pointed domain"/>
    <property type="match status" value="1"/>
</dbReference>
<feature type="compositionally biased region" description="Low complexity" evidence="3">
    <location>
        <begin position="586"/>
        <end position="610"/>
    </location>
</feature>
<evidence type="ECO:0000259" key="6">
    <source>
        <dbReference type="PROSITE" id="PS50200"/>
    </source>
</evidence>
<comment type="caution">
    <text evidence="7">The sequence shown here is derived from an EMBL/GenBank/DDBJ whole genome shotgun (WGS) entry which is preliminary data.</text>
</comment>
<organism evidence="7 8">
    <name type="scientific">Rhodotorula mucilaginosa</name>
    <name type="common">Yeast</name>
    <name type="synonym">Rhodotorula rubra</name>
    <dbReference type="NCBI Taxonomy" id="5537"/>
    <lineage>
        <taxon>Eukaryota</taxon>
        <taxon>Fungi</taxon>
        <taxon>Dikarya</taxon>
        <taxon>Basidiomycota</taxon>
        <taxon>Pucciniomycotina</taxon>
        <taxon>Microbotryomycetes</taxon>
        <taxon>Sporidiobolales</taxon>
        <taxon>Sporidiobolaceae</taxon>
        <taxon>Rhodotorula</taxon>
    </lineage>
</organism>
<dbReference type="InterPro" id="IPR001660">
    <property type="entry name" value="SAM"/>
</dbReference>
<evidence type="ECO:0000259" key="4">
    <source>
        <dbReference type="PROSITE" id="PS50002"/>
    </source>
</evidence>
<dbReference type="InterPro" id="IPR001452">
    <property type="entry name" value="SH3_domain"/>
</dbReference>
<dbReference type="SUPFAM" id="SSF54236">
    <property type="entry name" value="Ubiquitin-like"/>
    <property type="match status" value="1"/>
</dbReference>
<dbReference type="Pfam" id="PF07647">
    <property type="entry name" value="SAM_2"/>
    <property type="match status" value="1"/>
</dbReference>
<dbReference type="PROSITE" id="PS50200">
    <property type="entry name" value="RA"/>
    <property type="match status" value="1"/>
</dbReference>
<evidence type="ECO:0000256" key="2">
    <source>
        <dbReference type="PROSITE-ProRule" id="PRU00192"/>
    </source>
</evidence>
<dbReference type="Pfam" id="PF00788">
    <property type="entry name" value="RA"/>
    <property type="match status" value="1"/>
</dbReference>
<feature type="domain" description="SH3" evidence="4">
    <location>
        <begin position="649"/>
        <end position="725"/>
    </location>
</feature>
<protein>
    <submittedName>
        <fullName evidence="7">Adaptor for signal transduction</fullName>
    </submittedName>
</protein>
<evidence type="ECO:0000313" key="7">
    <source>
        <dbReference type="EMBL" id="KAG0658218.1"/>
    </source>
</evidence>
<proteinExistence type="predicted"/>
<feature type="compositionally biased region" description="Gly residues" evidence="3">
    <location>
        <begin position="948"/>
        <end position="957"/>
    </location>
</feature>
<feature type="region of interest" description="Disordered" evidence="3">
    <location>
        <begin position="379"/>
        <end position="469"/>
    </location>
</feature>
<feature type="compositionally biased region" description="Low complexity" evidence="3">
    <location>
        <begin position="458"/>
        <end position="469"/>
    </location>
</feature>
<sequence>MVPAHSPPVCFATNGGRSVVDVIPSSPNAGTAIQELHGASVAIAYGSLQNAVASPGHASPLALTDPPPAPFIRVDVLVTYSFSPELSWRDADKSQVDLSVSPFPSARLRMLDLQGKGDAPYATDLLSLDADGVHQLWTDLGYPHYHEQLHEHGITGDVLVHLDHAALKDVGVHSVGQRLAILKTVYDLKVAQNIPIEEGHYVPPSEDFTTDVQLHTQQVINLLGERDDRIRLLEYEVLNLHSALNSLRDESLNLARANLGVKGQPRPNMRSPTSASFAHPLSNASTLSRSSSTPSRPRNPPPVNISSSLAIPPSSHPHLPDSPNSPVVDSPRQGGNMHQHQQQPQHQQGFALPYQQLPHQQGQVANDHHHHLHPAEISINGVSTPTTPTAQMLVPPDSAAAANGAPVSSSANNAATGSSLMPSSARINSSPHDAPGAVSGLSPASGGGGGDRRQREVSTGAASAAGSSTADNPYRSFRVTVEDPCYKVLPAALKKYKINDDWRLYALFICYGNTERCLAYDEKPLLLFQKLKESNDNPVFMLRHIKDIKSPIAVASAKHAARRDKRPPGIGDGVERSLMGVNRDGSAAPSGQAAAAAATTPPANGLAPNARPTRLHHPPVLLPVAKSGGGEEGDAVEGDRRDDRAAKSANQGYCIAIYPYLAEREDEFDVAVGDTFVILSKTKGWWVVHRDQAPTTSATSPNPDRHRPARKSAWVPAGCLLETSVPPLSLLPADAAGDSSAHGNAASVPIPPSLVVSVSTPGVALMDYSPRGSGELEVRKGQPLRILKRYNHWSYAIKEDGGRGWLPSWFCGRANKTAVAASASSSSTTGTGHPPTDGATTAPSTPATPTVPTSNTSGSSGSVPSLTTLTSPISSSTSLAPPVHPYAASAAGAGDSSASTPQSTSTTNTPIPTPGHPGSLGKPDLSVAVSPASLRPGPLPTMTTTNGSGSGGGGVVGGPRSAGPTMQQEGVSGAGAGPERSAGGLPSSRSADAALAGTK</sequence>
<feature type="compositionally biased region" description="Low complexity" evidence="3">
    <location>
        <begin position="822"/>
        <end position="878"/>
    </location>
</feature>
<dbReference type="PROSITE" id="PS50105">
    <property type="entry name" value="SAM_DOMAIN"/>
    <property type="match status" value="1"/>
</dbReference>
<evidence type="ECO:0000259" key="5">
    <source>
        <dbReference type="PROSITE" id="PS50105"/>
    </source>
</evidence>
<feature type="region of interest" description="Disordered" evidence="3">
    <location>
        <begin position="259"/>
        <end position="348"/>
    </location>
</feature>
<keyword evidence="8" id="KW-1185">Reference proteome</keyword>
<reference evidence="7 8" key="1">
    <citation type="submission" date="2020-11" db="EMBL/GenBank/DDBJ databases">
        <title>Kefir isolates.</title>
        <authorList>
            <person name="Marcisauskas S."/>
            <person name="Kim Y."/>
            <person name="Blasche S."/>
        </authorList>
    </citation>
    <scope>NUCLEOTIDE SEQUENCE [LARGE SCALE GENOMIC DNA]</scope>
    <source>
        <strain evidence="7 8">KR</strain>
    </source>
</reference>
<dbReference type="Proteomes" id="UP000777482">
    <property type="component" value="Unassembled WGS sequence"/>
</dbReference>
<dbReference type="CDD" id="cd01786">
    <property type="entry name" value="RA_STE50"/>
    <property type="match status" value="1"/>
</dbReference>
<dbReference type="CDD" id="cd00174">
    <property type="entry name" value="SH3"/>
    <property type="match status" value="2"/>
</dbReference>
<dbReference type="SUPFAM" id="SSF50044">
    <property type="entry name" value="SH3-domain"/>
    <property type="match status" value="2"/>
</dbReference>
<dbReference type="InterPro" id="IPR029071">
    <property type="entry name" value="Ubiquitin-like_domsf"/>
</dbReference>
<dbReference type="OrthoDB" id="8883818at2759"/>
<feature type="compositionally biased region" description="Low complexity" evidence="3">
    <location>
        <begin position="887"/>
        <end position="910"/>
    </location>
</feature>
<evidence type="ECO:0000256" key="3">
    <source>
        <dbReference type="SAM" id="MobiDB-lite"/>
    </source>
</evidence>
<dbReference type="InterPro" id="IPR000159">
    <property type="entry name" value="RA_dom"/>
</dbReference>
<evidence type="ECO:0000313" key="8">
    <source>
        <dbReference type="Proteomes" id="UP000777482"/>
    </source>
</evidence>
<dbReference type="EMBL" id="PUHQ01000069">
    <property type="protein sequence ID" value="KAG0658218.1"/>
    <property type="molecule type" value="Genomic_DNA"/>
</dbReference>
<dbReference type="Gene3D" id="3.10.20.90">
    <property type="entry name" value="Phosphatidylinositol 3-kinase Catalytic Subunit, Chain A, domain 1"/>
    <property type="match status" value="1"/>
</dbReference>
<feature type="compositionally biased region" description="Polar residues" evidence="3">
    <location>
        <begin position="380"/>
        <end position="390"/>
    </location>
</feature>
<dbReference type="Gene3D" id="1.10.150.50">
    <property type="entry name" value="Transcription Factor, Ets-1"/>
    <property type="match status" value="1"/>
</dbReference>
<dbReference type="InterPro" id="IPR013761">
    <property type="entry name" value="SAM/pointed_sf"/>
</dbReference>
<feature type="domain" description="Ras-associating" evidence="6">
    <location>
        <begin position="467"/>
        <end position="547"/>
    </location>
</feature>
<dbReference type="InterPro" id="IPR036028">
    <property type="entry name" value="SH3-like_dom_sf"/>
</dbReference>
<feature type="compositionally biased region" description="Polar residues" evidence="3">
    <location>
        <begin position="416"/>
        <end position="431"/>
    </location>
</feature>
<dbReference type="SMART" id="SM00454">
    <property type="entry name" value="SAM"/>
    <property type="match status" value="1"/>
</dbReference>
<feature type="region of interest" description="Disordered" evidence="3">
    <location>
        <begin position="822"/>
        <end position="999"/>
    </location>
</feature>
<feature type="region of interest" description="Disordered" evidence="3">
    <location>
        <begin position="557"/>
        <end position="645"/>
    </location>
</feature>
<dbReference type="SMART" id="SM00314">
    <property type="entry name" value="RA"/>
    <property type="match status" value="1"/>
</dbReference>
<dbReference type="AlphaFoldDB" id="A0A9P6VZP8"/>
<feature type="compositionally biased region" description="Low complexity" evidence="3">
    <location>
        <begin position="434"/>
        <end position="444"/>
    </location>
</feature>
<dbReference type="Gene3D" id="2.30.30.40">
    <property type="entry name" value="SH3 Domains"/>
    <property type="match status" value="2"/>
</dbReference>
<feature type="compositionally biased region" description="Low complexity" evidence="3">
    <location>
        <begin position="304"/>
        <end position="348"/>
    </location>
</feature>
<name>A0A9P6VZP8_RHOMI</name>
<feature type="domain" description="SH3" evidence="4">
    <location>
        <begin position="757"/>
        <end position="816"/>
    </location>
</feature>
<dbReference type="GO" id="GO:0007165">
    <property type="term" value="P:signal transduction"/>
    <property type="evidence" value="ECO:0007669"/>
    <property type="project" value="InterPro"/>
</dbReference>
<gene>
    <name evidence="7" type="primary">STE50</name>
    <name evidence="7" type="ORF">C6P46_005877</name>
</gene>